<evidence type="ECO:0000259" key="8">
    <source>
        <dbReference type="Pfam" id="PF00892"/>
    </source>
</evidence>
<proteinExistence type="inferred from homology"/>
<evidence type="ECO:0000256" key="6">
    <source>
        <dbReference type="ARBA" id="ARBA00023136"/>
    </source>
</evidence>
<dbReference type="PANTHER" id="PTHR42920">
    <property type="entry name" value="OS03G0707200 PROTEIN-RELATED"/>
    <property type="match status" value="1"/>
</dbReference>
<feature type="transmembrane region" description="Helical" evidence="7">
    <location>
        <begin position="219"/>
        <end position="240"/>
    </location>
</feature>
<dbReference type="InterPro" id="IPR000620">
    <property type="entry name" value="EamA_dom"/>
</dbReference>
<evidence type="ECO:0000256" key="5">
    <source>
        <dbReference type="ARBA" id="ARBA00022989"/>
    </source>
</evidence>
<feature type="transmembrane region" description="Helical" evidence="7">
    <location>
        <begin position="155"/>
        <end position="174"/>
    </location>
</feature>
<dbReference type="EMBL" id="JBHSBI010000042">
    <property type="protein sequence ID" value="MFC4015270.1"/>
    <property type="molecule type" value="Genomic_DNA"/>
</dbReference>
<feature type="transmembrane region" description="Helical" evidence="7">
    <location>
        <begin position="46"/>
        <end position="66"/>
    </location>
</feature>
<evidence type="ECO:0000256" key="3">
    <source>
        <dbReference type="ARBA" id="ARBA00022475"/>
    </source>
</evidence>
<feature type="transmembrane region" description="Helical" evidence="7">
    <location>
        <begin position="194"/>
        <end position="213"/>
    </location>
</feature>
<keyword evidence="3" id="KW-1003">Cell membrane</keyword>
<evidence type="ECO:0000313" key="10">
    <source>
        <dbReference type="Proteomes" id="UP001595851"/>
    </source>
</evidence>
<reference evidence="10" key="1">
    <citation type="journal article" date="2019" name="Int. J. Syst. Evol. Microbiol.">
        <title>The Global Catalogue of Microorganisms (GCM) 10K type strain sequencing project: providing services to taxonomists for standard genome sequencing and annotation.</title>
        <authorList>
            <consortium name="The Broad Institute Genomics Platform"/>
            <consortium name="The Broad Institute Genome Sequencing Center for Infectious Disease"/>
            <person name="Wu L."/>
            <person name="Ma J."/>
        </authorList>
    </citation>
    <scope>NUCLEOTIDE SEQUENCE [LARGE SCALE GENOMIC DNA]</scope>
    <source>
        <strain evidence="10">TBRC 1276</strain>
    </source>
</reference>
<evidence type="ECO:0000256" key="2">
    <source>
        <dbReference type="ARBA" id="ARBA00007362"/>
    </source>
</evidence>
<evidence type="ECO:0000256" key="4">
    <source>
        <dbReference type="ARBA" id="ARBA00022692"/>
    </source>
</evidence>
<comment type="caution">
    <text evidence="9">The sequence shown here is derived from an EMBL/GenBank/DDBJ whole genome shotgun (WGS) entry which is preliminary data.</text>
</comment>
<dbReference type="Proteomes" id="UP001595851">
    <property type="component" value="Unassembled WGS sequence"/>
</dbReference>
<evidence type="ECO:0000256" key="1">
    <source>
        <dbReference type="ARBA" id="ARBA00004651"/>
    </source>
</evidence>
<comment type="similarity">
    <text evidence="2">Belongs to the EamA transporter family.</text>
</comment>
<accession>A0ABV8GR58</accession>
<dbReference type="Pfam" id="PF00892">
    <property type="entry name" value="EamA"/>
    <property type="match status" value="2"/>
</dbReference>
<feature type="transmembrane region" description="Helical" evidence="7">
    <location>
        <begin position="104"/>
        <end position="123"/>
    </location>
</feature>
<keyword evidence="5 7" id="KW-1133">Transmembrane helix</keyword>
<dbReference type="InterPro" id="IPR037185">
    <property type="entry name" value="EmrE-like"/>
</dbReference>
<evidence type="ECO:0000256" key="7">
    <source>
        <dbReference type="SAM" id="Phobius"/>
    </source>
</evidence>
<name>A0ABV8GR58_9ACTN</name>
<feature type="transmembrane region" description="Helical" evidence="7">
    <location>
        <begin position="252"/>
        <end position="271"/>
    </location>
</feature>
<dbReference type="SUPFAM" id="SSF103481">
    <property type="entry name" value="Multidrug resistance efflux transporter EmrE"/>
    <property type="match status" value="2"/>
</dbReference>
<feature type="domain" description="EamA" evidence="8">
    <location>
        <begin position="157"/>
        <end position="290"/>
    </location>
</feature>
<dbReference type="InterPro" id="IPR051258">
    <property type="entry name" value="Diverse_Substrate_Transporter"/>
</dbReference>
<keyword evidence="10" id="KW-1185">Reference proteome</keyword>
<feature type="transmembrane region" description="Helical" evidence="7">
    <location>
        <begin position="12"/>
        <end position="34"/>
    </location>
</feature>
<keyword evidence="6 7" id="KW-0472">Membrane</keyword>
<dbReference type="Gene3D" id="1.10.3730.20">
    <property type="match status" value="1"/>
</dbReference>
<feature type="domain" description="EamA" evidence="8">
    <location>
        <begin position="16"/>
        <end position="146"/>
    </location>
</feature>
<sequence>MPRHPRDHHEHMRAGGPLLMVASAATWAAGLVLTKVTLDTTGAAPGSVLVVQLVASVGTLAAAYAVTGASLRGAWRQGWVGLLEPGIAYQFGLAGLALTSATNASVLGSLEPVMVPLIAWVLLRERPHRRLVVVIAGATVGSVLVSFSADGGAGSWAGDGLVVASVVAAALYVVVASKQVTTVAPLPAALTQQVWALGFVIVSQFVLAGPLLWPSAKPAHLLLAATAGILNYALPFWLYLTALTRMPVARAATYLTLIPVFGVLGAVLTLGEQVTWLDLAGGALVVGSLVADASSAQTDDVVLKGEEVQ</sequence>
<organism evidence="9 10">
    <name type="scientific">Nonomuraea purpurea</name>
    <dbReference type="NCBI Taxonomy" id="1849276"/>
    <lineage>
        <taxon>Bacteria</taxon>
        <taxon>Bacillati</taxon>
        <taxon>Actinomycetota</taxon>
        <taxon>Actinomycetes</taxon>
        <taxon>Streptosporangiales</taxon>
        <taxon>Streptosporangiaceae</taxon>
        <taxon>Nonomuraea</taxon>
    </lineage>
</organism>
<dbReference type="PANTHER" id="PTHR42920:SF5">
    <property type="entry name" value="EAMA DOMAIN-CONTAINING PROTEIN"/>
    <property type="match status" value="1"/>
</dbReference>
<keyword evidence="4 7" id="KW-0812">Transmembrane</keyword>
<feature type="transmembrane region" description="Helical" evidence="7">
    <location>
        <begin position="130"/>
        <end position="149"/>
    </location>
</feature>
<comment type="subcellular location">
    <subcellularLocation>
        <location evidence="1">Cell membrane</location>
        <topology evidence="1">Multi-pass membrane protein</topology>
    </subcellularLocation>
</comment>
<gene>
    <name evidence="9" type="ORF">ACFOY2_49215</name>
</gene>
<feature type="transmembrane region" description="Helical" evidence="7">
    <location>
        <begin position="78"/>
        <end position="98"/>
    </location>
</feature>
<evidence type="ECO:0000313" key="9">
    <source>
        <dbReference type="EMBL" id="MFC4015270.1"/>
    </source>
</evidence>
<protein>
    <submittedName>
        <fullName evidence="9">DMT family transporter</fullName>
    </submittedName>
</protein>